<sequence length="177" mass="20052">MKNILNIYIKRPLLWDLVIAAIVCFVYNFLLNKVCLNISINQDLITSIFSDLISTSISLAGFVLASLTIIVTFKDNITQKNNANASNATVPVVNKSQSGIELLFSSKHYGRIVGVFTWAVFIYLFLFLVLSFLKLFIGKIDETFYAYLCIVPIVLITLTIYRSVLVLYRIIKLQLAR</sequence>
<gene>
    <name evidence="2" type="ORF">EJA19_00190</name>
</gene>
<proteinExistence type="predicted"/>
<evidence type="ECO:0000313" key="3">
    <source>
        <dbReference type="Proteomes" id="UP000270620"/>
    </source>
</evidence>
<name>A0A428K4G5_9FLAO</name>
<protein>
    <submittedName>
        <fullName evidence="2">Uncharacterized protein</fullName>
    </submittedName>
</protein>
<dbReference type="RefSeq" id="WP_125466323.1">
    <property type="nucleotide sequence ID" value="NZ_RWBG01000001.1"/>
</dbReference>
<dbReference type="Proteomes" id="UP000270620">
    <property type="component" value="Unassembled WGS sequence"/>
</dbReference>
<dbReference type="EMBL" id="RWBG01000001">
    <property type="protein sequence ID" value="RSK41326.1"/>
    <property type="molecule type" value="Genomic_DNA"/>
</dbReference>
<keyword evidence="1" id="KW-0472">Membrane</keyword>
<keyword evidence="3" id="KW-1185">Reference proteome</keyword>
<comment type="caution">
    <text evidence="2">The sequence shown here is derived from an EMBL/GenBank/DDBJ whole genome shotgun (WGS) entry which is preliminary data.</text>
</comment>
<feature type="transmembrane region" description="Helical" evidence="1">
    <location>
        <begin position="52"/>
        <end position="73"/>
    </location>
</feature>
<reference evidence="2 3" key="1">
    <citation type="submission" date="2018-12" db="EMBL/GenBank/DDBJ databases">
        <title>Mangrovimonas spongiae sp. nov., a novel member of the genus Mangrovimonas isolated from marine sponge.</title>
        <authorList>
            <person name="Zhuang L."/>
            <person name="Luo L."/>
        </authorList>
    </citation>
    <scope>NUCLEOTIDE SEQUENCE [LARGE SCALE GENOMIC DNA]</scope>
    <source>
        <strain evidence="2 3">HN-E26</strain>
    </source>
</reference>
<dbReference type="OrthoDB" id="1377423at2"/>
<organism evidence="2 3">
    <name type="scientific">Mangrovimonas spongiae</name>
    <dbReference type="NCBI Taxonomy" id="2494697"/>
    <lineage>
        <taxon>Bacteria</taxon>
        <taxon>Pseudomonadati</taxon>
        <taxon>Bacteroidota</taxon>
        <taxon>Flavobacteriia</taxon>
        <taxon>Flavobacteriales</taxon>
        <taxon>Flavobacteriaceae</taxon>
        <taxon>Mangrovimonas</taxon>
    </lineage>
</organism>
<feature type="transmembrane region" description="Helical" evidence="1">
    <location>
        <begin position="145"/>
        <end position="168"/>
    </location>
</feature>
<feature type="transmembrane region" description="Helical" evidence="1">
    <location>
        <begin position="12"/>
        <end position="32"/>
    </location>
</feature>
<evidence type="ECO:0000313" key="2">
    <source>
        <dbReference type="EMBL" id="RSK41326.1"/>
    </source>
</evidence>
<keyword evidence="1" id="KW-0812">Transmembrane</keyword>
<dbReference type="AlphaFoldDB" id="A0A428K4G5"/>
<evidence type="ECO:0000256" key="1">
    <source>
        <dbReference type="SAM" id="Phobius"/>
    </source>
</evidence>
<accession>A0A428K4G5</accession>
<keyword evidence="1" id="KW-1133">Transmembrane helix</keyword>
<feature type="transmembrane region" description="Helical" evidence="1">
    <location>
        <begin position="112"/>
        <end position="133"/>
    </location>
</feature>